<dbReference type="GeneID" id="119643790"/>
<sequence>MFKSTDIIFNECASRGIIWKTIPPRSPHFGGHWEAAVKSTKFHLKSILQDAKFNFFEFNTLLIQIEAVLNSRPITPVPESPNDEPALTPGHFVNGSALKTIPDPDIRGVNNVSHLRRYQRLQYYLQQFWDRWSKDYLNTLQNRTKWTNVISG</sequence>
<evidence type="ECO:0000259" key="1">
    <source>
        <dbReference type="Pfam" id="PF18701"/>
    </source>
</evidence>
<name>A0A9C5ZLS4_9MUSC</name>
<proteinExistence type="predicted"/>
<dbReference type="KEGG" id="gfs:119643790"/>
<reference evidence="3" key="1">
    <citation type="submission" date="2025-08" db="UniProtKB">
        <authorList>
            <consortium name="RefSeq"/>
        </authorList>
    </citation>
    <scope>IDENTIFICATION</scope>
    <source>
        <tissue evidence="3">Whole body pupa</tissue>
    </source>
</reference>
<dbReference type="Pfam" id="PF18701">
    <property type="entry name" value="DUF5641"/>
    <property type="match status" value="1"/>
</dbReference>
<dbReference type="PANTHER" id="PTHR47331">
    <property type="entry name" value="PHD-TYPE DOMAIN-CONTAINING PROTEIN"/>
    <property type="match status" value="1"/>
</dbReference>
<organism evidence="2 3">
    <name type="scientific">Glossina fuscipes</name>
    <dbReference type="NCBI Taxonomy" id="7396"/>
    <lineage>
        <taxon>Eukaryota</taxon>
        <taxon>Metazoa</taxon>
        <taxon>Ecdysozoa</taxon>
        <taxon>Arthropoda</taxon>
        <taxon>Hexapoda</taxon>
        <taxon>Insecta</taxon>
        <taxon>Pterygota</taxon>
        <taxon>Neoptera</taxon>
        <taxon>Endopterygota</taxon>
        <taxon>Diptera</taxon>
        <taxon>Brachycera</taxon>
        <taxon>Muscomorpha</taxon>
        <taxon>Hippoboscoidea</taxon>
        <taxon>Glossinidae</taxon>
        <taxon>Glossina</taxon>
    </lineage>
</organism>
<feature type="domain" description="DUF5641" evidence="1">
    <location>
        <begin position="117"/>
        <end position="148"/>
    </location>
</feature>
<dbReference type="PANTHER" id="PTHR47331:SF1">
    <property type="entry name" value="GAG-LIKE PROTEIN"/>
    <property type="match status" value="1"/>
</dbReference>
<evidence type="ECO:0000313" key="3">
    <source>
        <dbReference type="RefSeq" id="XP_037899199.1"/>
    </source>
</evidence>
<dbReference type="RefSeq" id="XP_037899199.1">
    <property type="nucleotide sequence ID" value="XM_038043271.1"/>
</dbReference>
<gene>
    <name evidence="3" type="primary">LOC119643790</name>
</gene>
<dbReference type="SUPFAM" id="SSF53098">
    <property type="entry name" value="Ribonuclease H-like"/>
    <property type="match status" value="1"/>
</dbReference>
<evidence type="ECO:0000313" key="2">
    <source>
        <dbReference type="Proteomes" id="UP000092443"/>
    </source>
</evidence>
<dbReference type="Proteomes" id="UP000092443">
    <property type="component" value="Unplaced"/>
</dbReference>
<dbReference type="AlphaFoldDB" id="A0A9C5ZLS4"/>
<dbReference type="InterPro" id="IPR012337">
    <property type="entry name" value="RNaseH-like_sf"/>
</dbReference>
<dbReference type="InterPro" id="IPR036397">
    <property type="entry name" value="RNaseH_sf"/>
</dbReference>
<keyword evidence="2" id="KW-1185">Reference proteome</keyword>
<dbReference type="InterPro" id="IPR040676">
    <property type="entry name" value="DUF5641"/>
</dbReference>
<accession>A0A9C5ZLS4</accession>
<dbReference type="GO" id="GO:0003676">
    <property type="term" value="F:nucleic acid binding"/>
    <property type="evidence" value="ECO:0007669"/>
    <property type="project" value="InterPro"/>
</dbReference>
<dbReference type="Gene3D" id="3.30.420.10">
    <property type="entry name" value="Ribonuclease H-like superfamily/Ribonuclease H"/>
    <property type="match status" value="1"/>
</dbReference>
<protein>
    <submittedName>
        <fullName evidence="3">Uncharacterized protein LOC119643790</fullName>
    </submittedName>
</protein>